<feature type="signal peptide" evidence="1">
    <location>
        <begin position="1"/>
        <end position="22"/>
    </location>
</feature>
<dbReference type="InterPro" id="IPR011042">
    <property type="entry name" value="6-blade_b-propeller_TolB-like"/>
</dbReference>
<feature type="chain" id="PRO_5016844036" evidence="1">
    <location>
        <begin position="23"/>
        <end position="404"/>
    </location>
</feature>
<dbReference type="EMBL" id="QOWE01000012">
    <property type="protein sequence ID" value="RCR68589.1"/>
    <property type="molecule type" value="Genomic_DNA"/>
</dbReference>
<protein>
    <submittedName>
        <fullName evidence="3">Glucose sorbosone dehydrogenase</fullName>
    </submittedName>
</protein>
<proteinExistence type="predicted"/>
<dbReference type="RefSeq" id="WP_114407008.1">
    <property type="nucleotide sequence ID" value="NZ_QOWE01000012.1"/>
</dbReference>
<dbReference type="PANTHER" id="PTHR19328:SF75">
    <property type="entry name" value="ALDOSE SUGAR DEHYDROGENASE YLII"/>
    <property type="match status" value="1"/>
</dbReference>
<keyword evidence="1" id="KW-0732">Signal</keyword>
<dbReference type="PANTHER" id="PTHR19328">
    <property type="entry name" value="HEDGEHOG-INTERACTING PROTEIN"/>
    <property type="match status" value="1"/>
</dbReference>
<dbReference type="Pfam" id="PF07995">
    <property type="entry name" value="GSDH"/>
    <property type="match status" value="1"/>
</dbReference>
<dbReference type="OrthoDB" id="9770043at2"/>
<organism evidence="3 4">
    <name type="scientific">Larkinella punicea</name>
    <dbReference type="NCBI Taxonomy" id="2315727"/>
    <lineage>
        <taxon>Bacteria</taxon>
        <taxon>Pseudomonadati</taxon>
        <taxon>Bacteroidota</taxon>
        <taxon>Cytophagia</taxon>
        <taxon>Cytophagales</taxon>
        <taxon>Spirosomataceae</taxon>
        <taxon>Larkinella</taxon>
    </lineage>
</organism>
<name>A0A368JLQ8_9BACT</name>
<keyword evidence="4" id="KW-1185">Reference proteome</keyword>
<evidence type="ECO:0000256" key="1">
    <source>
        <dbReference type="SAM" id="SignalP"/>
    </source>
</evidence>
<dbReference type="Proteomes" id="UP000253383">
    <property type="component" value="Unassembled WGS sequence"/>
</dbReference>
<sequence>MSYLKKTAVTLLSSLTVTVVFAFLVSLACQPREADAEESTDTPGTIAPAALQLENAFPGLTFKQPVEFTHAGDGTNRVFVLEQEGRIRVFENNAATKTADTYLDIVGKVASGGEMGLLGLAFHPDFEQNGYFFVNYTKNSPRETVISRFKATAGSNRVDPATETILLKYEQPYANHNGGKVAFGPDGFLYIAAGDGGSGGDPQNNGQNLKTMLGKILRIDVNKTDKGNYGIPADNPFVGNANALPEIYAYGLRNPWRFSFDAETGQLWAGDVGQNKLEEIDIIKKGGNYGWRLKEGQDCYNPANDCNQGQLIEPIHQYVRSEGVSVTGGAVYRGTSLPDLKGKYIYADFATGKVWALSFQGDQKTGNQLLTSEGGPVSAFGEDAKQELYILDHSSGTIKRFVTK</sequence>
<dbReference type="PROSITE" id="PS51257">
    <property type="entry name" value="PROKAR_LIPOPROTEIN"/>
    <property type="match status" value="1"/>
</dbReference>
<reference evidence="3 4" key="1">
    <citation type="submission" date="2018-07" db="EMBL/GenBank/DDBJ databases">
        <title>Genome analysis of Larkinella rosea.</title>
        <authorList>
            <person name="Zhou Z."/>
            <person name="Wang G."/>
        </authorList>
    </citation>
    <scope>NUCLEOTIDE SEQUENCE [LARGE SCALE GENOMIC DNA]</scope>
    <source>
        <strain evidence="4">zzj9</strain>
    </source>
</reference>
<dbReference type="SUPFAM" id="SSF50952">
    <property type="entry name" value="Soluble quinoprotein glucose dehydrogenase"/>
    <property type="match status" value="1"/>
</dbReference>
<accession>A0A368JLQ8</accession>
<dbReference type="InterPro" id="IPR012938">
    <property type="entry name" value="Glc/Sorbosone_DH"/>
</dbReference>
<evidence type="ECO:0000259" key="2">
    <source>
        <dbReference type="Pfam" id="PF07995"/>
    </source>
</evidence>
<dbReference type="Gene3D" id="2.120.10.30">
    <property type="entry name" value="TolB, C-terminal domain"/>
    <property type="match status" value="1"/>
</dbReference>
<gene>
    <name evidence="3" type="ORF">DUE52_15855</name>
</gene>
<dbReference type="AlphaFoldDB" id="A0A368JLQ8"/>
<comment type="caution">
    <text evidence="3">The sequence shown here is derived from an EMBL/GenBank/DDBJ whole genome shotgun (WGS) entry which is preliminary data.</text>
</comment>
<dbReference type="InterPro" id="IPR011041">
    <property type="entry name" value="Quinoprot_gluc/sorb_DH_b-prop"/>
</dbReference>
<evidence type="ECO:0000313" key="4">
    <source>
        <dbReference type="Proteomes" id="UP000253383"/>
    </source>
</evidence>
<evidence type="ECO:0000313" key="3">
    <source>
        <dbReference type="EMBL" id="RCR68589.1"/>
    </source>
</evidence>
<feature type="domain" description="Glucose/Sorbosone dehydrogenase" evidence="2">
    <location>
        <begin position="63"/>
        <end position="398"/>
    </location>
</feature>